<gene>
    <name evidence="2" type="ORF">AC244_30690</name>
</gene>
<feature type="region of interest" description="Disordered" evidence="1">
    <location>
        <begin position="1"/>
        <end position="26"/>
    </location>
</feature>
<accession>A0A0L8BG94</accession>
<dbReference type="Proteomes" id="UP000037425">
    <property type="component" value="Unassembled WGS sequence"/>
</dbReference>
<dbReference type="OrthoDB" id="8277033at2"/>
<dbReference type="AlphaFoldDB" id="A0A0L8BG94"/>
<feature type="compositionally biased region" description="Basic residues" evidence="1">
    <location>
        <begin position="9"/>
        <end position="19"/>
    </location>
</feature>
<evidence type="ECO:0000313" key="3">
    <source>
        <dbReference type="Proteomes" id="UP000037425"/>
    </source>
</evidence>
<sequence length="201" mass="22503">MTSKAERIRIKRASKAGRPRKADVARYPGGQIKHGETEREVRSVAIAARQRMHFPGAKGVDAGSPFAGYTLGRMFLDGKLTAHEREAGDEYARQMARYYSLTGIPFPSVRAQSLFSVKGFEGETTAERTRAARAAANRMMELEGVLLKLPEGPRVKTTVFNVCVMDYEVLRTMPEPQLAWLKRGLTELHWHLGLSREKEAV</sequence>
<organism evidence="2 3">
    <name type="scientific">Ensifer adhaerens</name>
    <name type="common">Sinorhizobium morelense</name>
    <dbReference type="NCBI Taxonomy" id="106592"/>
    <lineage>
        <taxon>Bacteria</taxon>
        <taxon>Pseudomonadati</taxon>
        <taxon>Pseudomonadota</taxon>
        <taxon>Alphaproteobacteria</taxon>
        <taxon>Hyphomicrobiales</taxon>
        <taxon>Rhizobiaceae</taxon>
        <taxon>Sinorhizobium/Ensifer group</taxon>
        <taxon>Ensifer</taxon>
    </lineage>
</organism>
<name>A0A0L8BG94_ENSAD</name>
<dbReference type="EMBL" id="LGAP01000035">
    <property type="protein sequence ID" value="KOF13604.1"/>
    <property type="molecule type" value="Genomic_DNA"/>
</dbReference>
<dbReference type="RefSeq" id="WP_053252600.1">
    <property type="nucleotide sequence ID" value="NZ_LGAP01000035.1"/>
</dbReference>
<reference evidence="3" key="1">
    <citation type="submission" date="2015-07" db="EMBL/GenBank/DDBJ databases">
        <title>Whole genome sequence of an Ensifer adhaerens strain isolated from a cave pool in the Wind Cave National Park.</title>
        <authorList>
            <person name="Eng W.W.H."/>
            <person name="Gan H.M."/>
            <person name="Barton H.A."/>
            <person name="Savka M.A."/>
        </authorList>
    </citation>
    <scope>NUCLEOTIDE SEQUENCE [LARGE SCALE GENOMIC DNA]</scope>
    <source>
        <strain evidence="3">SD006</strain>
    </source>
</reference>
<dbReference type="PATRIC" id="fig|106592.7.peg.5321"/>
<evidence type="ECO:0000256" key="1">
    <source>
        <dbReference type="SAM" id="MobiDB-lite"/>
    </source>
</evidence>
<comment type="caution">
    <text evidence="2">The sequence shown here is derived from an EMBL/GenBank/DDBJ whole genome shotgun (WGS) entry which is preliminary data.</text>
</comment>
<protein>
    <submittedName>
        <fullName evidence="2">Uncharacterized protein</fullName>
    </submittedName>
</protein>
<evidence type="ECO:0000313" key="2">
    <source>
        <dbReference type="EMBL" id="KOF13604.1"/>
    </source>
</evidence>
<proteinExistence type="predicted"/>